<protein>
    <recommendedName>
        <fullName evidence="1">non-specific serine/threonine protein kinase</fullName>
        <ecNumber evidence="1">2.7.11.1</ecNumber>
    </recommendedName>
</protein>
<dbReference type="EC" id="2.7.11.1" evidence="1"/>
<evidence type="ECO:0000313" key="4">
    <source>
        <dbReference type="EMBL" id="KII67585.1"/>
    </source>
</evidence>
<keyword evidence="4" id="KW-0418">Kinase</keyword>
<evidence type="ECO:0000313" key="5">
    <source>
        <dbReference type="Proteomes" id="UP000031668"/>
    </source>
</evidence>
<dbReference type="PANTHER" id="PTHR11909">
    <property type="entry name" value="CASEIN KINASE-RELATED"/>
    <property type="match status" value="1"/>
</dbReference>
<feature type="region of interest" description="Disordered" evidence="2">
    <location>
        <begin position="209"/>
        <end position="236"/>
    </location>
</feature>
<dbReference type="AlphaFoldDB" id="A0A0C2MTT5"/>
<dbReference type="InterPro" id="IPR011009">
    <property type="entry name" value="Kinase-like_dom_sf"/>
</dbReference>
<dbReference type="SUPFAM" id="SSF56112">
    <property type="entry name" value="Protein kinase-like (PK-like)"/>
    <property type="match status" value="1"/>
</dbReference>
<evidence type="ECO:0000256" key="1">
    <source>
        <dbReference type="ARBA" id="ARBA00012513"/>
    </source>
</evidence>
<evidence type="ECO:0000259" key="3">
    <source>
        <dbReference type="PROSITE" id="PS50011"/>
    </source>
</evidence>
<evidence type="ECO:0000256" key="2">
    <source>
        <dbReference type="SAM" id="MobiDB-lite"/>
    </source>
</evidence>
<dbReference type="Pfam" id="PF00069">
    <property type="entry name" value="Pkinase"/>
    <property type="match status" value="1"/>
</dbReference>
<dbReference type="GO" id="GO:0004674">
    <property type="term" value="F:protein serine/threonine kinase activity"/>
    <property type="evidence" value="ECO:0007669"/>
    <property type="project" value="UniProtKB-EC"/>
</dbReference>
<reference evidence="4 5" key="1">
    <citation type="journal article" date="2014" name="Genome Biol. Evol.">
        <title>The genome of the myxosporean Thelohanellus kitauei shows adaptations to nutrient acquisition within its fish host.</title>
        <authorList>
            <person name="Yang Y."/>
            <person name="Xiong J."/>
            <person name="Zhou Z."/>
            <person name="Huo F."/>
            <person name="Miao W."/>
            <person name="Ran C."/>
            <person name="Liu Y."/>
            <person name="Zhang J."/>
            <person name="Feng J."/>
            <person name="Wang M."/>
            <person name="Wang M."/>
            <person name="Wang L."/>
            <person name="Yao B."/>
        </authorList>
    </citation>
    <scope>NUCLEOTIDE SEQUENCE [LARGE SCALE GENOMIC DNA]</scope>
    <source>
        <strain evidence="4">Wuqing</strain>
    </source>
</reference>
<dbReference type="OMA" id="RRCIMEP"/>
<name>A0A0C2MTT5_THEKT</name>
<gene>
    <name evidence="4" type="ORF">RF11_14319</name>
</gene>
<accession>A0A0C2MTT5</accession>
<dbReference type="PROSITE" id="PS00108">
    <property type="entry name" value="PROTEIN_KINASE_ST"/>
    <property type="match status" value="1"/>
</dbReference>
<dbReference type="OrthoDB" id="2687620at2759"/>
<proteinExistence type="predicted"/>
<keyword evidence="5" id="KW-1185">Reference proteome</keyword>
<dbReference type="GO" id="GO:0005524">
    <property type="term" value="F:ATP binding"/>
    <property type="evidence" value="ECO:0007669"/>
    <property type="project" value="InterPro"/>
</dbReference>
<dbReference type="InterPro" id="IPR050235">
    <property type="entry name" value="CK1_Ser-Thr_kinase"/>
</dbReference>
<organism evidence="4 5">
    <name type="scientific">Thelohanellus kitauei</name>
    <name type="common">Myxosporean</name>
    <dbReference type="NCBI Taxonomy" id="669202"/>
    <lineage>
        <taxon>Eukaryota</taxon>
        <taxon>Metazoa</taxon>
        <taxon>Cnidaria</taxon>
        <taxon>Myxozoa</taxon>
        <taxon>Myxosporea</taxon>
        <taxon>Bivalvulida</taxon>
        <taxon>Platysporina</taxon>
        <taxon>Myxobolidae</taxon>
        <taxon>Thelohanellus</taxon>
    </lineage>
</organism>
<sequence>MKTKKAEKERLAFDNEFKEGFKLQDLIKHNWVLGKMIGRGGFGNVYLVFTDDPSLIDPEIKDFSAKIVFFLLKGTLSQRPAFLGNRILPTVTNWIKRKGLKFLGIPQHVTSGCEKNSAKPHRFIILPRLGQNVENIWLEMNKRFSPATCLQIGCRLLECLEYIHNFGYSHGDVKTSNLMTGYQDQLNFSRIYLMDFGLVSLFSTEKGHKPYKEDPKRKHDGTLEYTSCDAHDGVSK</sequence>
<feature type="domain" description="Protein kinase" evidence="3">
    <location>
        <begin position="31"/>
        <end position="236"/>
    </location>
</feature>
<comment type="caution">
    <text evidence="4">The sequence shown here is derived from an EMBL/GenBank/DDBJ whole genome shotgun (WGS) entry which is preliminary data.</text>
</comment>
<dbReference type="InterPro" id="IPR008271">
    <property type="entry name" value="Ser/Thr_kinase_AS"/>
</dbReference>
<feature type="compositionally biased region" description="Basic and acidic residues" evidence="2">
    <location>
        <begin position="209"/>
        <end position="222"/>
    </location>
</feature>
<dbReference type="Gene3D" id="1.10.510.10">
    <property type="entry name" value="Transferase(Phosphotransferase) domain 1"/>
    <property type="match status" value="1"/>
</dbReference>
<dbReference type="PROSITE" id="PS50011">
    <property type="entry name" value="PROTEIN_KINASE_DOM"/>
    <property type="match status" value="1"/>
</dbReference>
<dbReference type="Proteomes" id="UP000031668">
    <property type="component" value="Unassembled WGS sequence"/>
</dbReference>
<keyword evidence="4" id="KW-0808">Transferase</keyword>
<dbReference type="InterPro" id="IPR000719">
    <property type="entry name" value="Prot_kinase_dom"/>
</dbReference>
<dbReference type="EMBL" id="JWZT01003130">
    <property type="protein sequence ID" value="KII67585.1"/>
    <property type="molecule type" value="Genomic_DNA"/>
</dbReference>